<dbReference type="EMBL" id="BMAV01001977">
    <property type="protein sequence ID" value="GFY40543.1"/>
    <property type="molecule type" value="Genomic_DNA"/>
</dbReference>
<feature type="compositionally biased region" description="Basic and acidic residues" evidence="1">
    <location>
        <begin position="140"/>
        <end position="164"/>
    </location>
</feature>
<dbReference type="Pfam" id="PF12366">
    <property type="entry name" value="Casc1_C"/>
    <property type="match status" value="1"/>
</dbReference>
<dbReference type="GO" id="GO:0005930">
    <property type="term" value="C:axoneme"/>
    <property type="evidence" value="ECO:0007669"/>
    <property type="project" value="TreeGrafter"/>
</dbReference>
<evidence type="ECO:0000313" key="3">
    <source>
        <dbReference type="EMBL" id="GFY40543.1"/>
    </source>
</evidence>
<dbReference type="InterPro" id="IPR022110">
    <property type="entry name" value="CASC1_C"/>
</dbReference>
<dbReference type="AlphaFoldDB" id="A0A8X6WSI8"/>
<evidence type="ECO:0000259" key="2">
    <source>
        <dbReference type="Pfam" id="PF12366"/>
    </source>
</evidence>
<feature type="region of interest" description="Disordered" evidence="1">
    <location>
        <begin position="249"/>
        <end position="272"/>
    </location>
</feature>
<feature type="compositionally biased region" description="Polar residues" evidence="1">
    <location>
        <begin position="121"/>
        <end position="136"/>
    </location>
</feature>
<organism evidence="3 4">
    <name type="scientific">Trichonephila inaurata madagascariensis</name>
    <dbReference type="NCBI Taxonomy" id="2747483"/>
    <lineage>
        <taxon>Eukaryota</taxon>
        <taxon>Metazoa</taxon>
        <taxon>Ecdysozoa</taxon>
        <taxon>Arthropoda</taxon>
        <taxon>Chelicerata</taxon>
        <taxon>Arachnida</taxon>
        <taxon>Araneae</taxon>
        <taxon>Araneomorphae</taxon>
        <taxon>Entelegynae</taxon>
        <taxon>Araneoidea</taxon>
        <taxon>Nephilidae</taxon>
        <taxon>Trichonephila</taxon>
        <taxon>Trichonephila inaurata</taxon>
    </lineage>
</organism>
<protein>
    <submittedName>
        <fullName evidence="3">Protein CASC1</fullName>
    </submittedName>
</protein>
<dbReference type="GO" id="GO:0048487">
    <property type="term" value="F:beta-tubulin binding"/>
    <property type="evidence" value="ECO:0007669"/>
    <property type="project" value="TreeGrafter"/>
</dbReference>
<gene>
    <name evidence="3" type="primary">casc1_1</name>
    <name evidence="3" type="ORF">TNIN_476481</name>
</gene>
<dbReference type="PANTHER" id="PTHR20929:SF11">
    <property type="entry name" value="DYNEIN AXONEMAL INTERMEDIATE CHAIN 7"/>
    <property type="match status" value="1"/>
</dbReference>
<feature type="region of interest" description="Disordered" evidence="1">
    <location>
        <begin position="121"/>
        <end position="164"/>
    </location>
</feature>
<evidence type="ECO:0000256" key="1">
    <source>
        <dbReference type="SAM" id="MobiDB-lite"/>
    </source>
</evidence>
<dbReference type="Proteomes" id="UP000886998">
    <property type="component" value="Unassembled WGS sequence"/>
</dbReference>
<proteinExistence type="predicted"/>
<reference evidence="3" key="1">
    <citation type="submission" date="2020-08" db="EMBL/GenBank/DDBJ databases">
        <title>Multicomponent nature underlies the extraordinary mechanical properties of spider dragline silk.</title>
        <authorList>
            <person name="Kono N."/>
            <person name="Nakamura H."/>
            <person name="Mori M."/>
            <person name="Yoshida Y."/>
            <person name="Ohtoshi R."/>
            <person name="Malay A.D."/>
            <person name="Moran D.A.P."/>
            <person name="Tomita M."/>
            <person name="Numata K."/>
            <person name="Arakawa K."/>
        </authorList>
    </citation>
    <scope>NUCLEOTIDE SEQUENCE</scope>
</reference>
<evidence type="ECO:0000313" key="4">
    <source>
        <dbReference type="Proteomes" id="UP000886998"/>
    </source>
</evidence>
<dbReference type="InterPro" id="IPR023247">
    <property type="entry name" value="IC97/Dnai7-like"/>
</dbReference>
<dbReference type="GO" id="GO:0008017">
    <property type="term" value="F:microtubule binding"/>
    <property type="evidence" value="ECO:0007669"/>
    <property type="project" value="TreeGrafter"/>
</dbReference>
<sequence>MDSLQLPVVNAFITEWEDDLSYEIEEIFHKSHRSLQISEEILSALFTCPDVYSKTVLWKEGIINLKEAIGRKLDYLSFMLSKIPLDKPPSDDNIEKKLATEDGQNMKDQTNSGQFANITLTDQTSEQHTLPRSADTSFGEPHEQESGEKVYPDEENKRRGTYTREEPILKRKKYEVKQYHPEATYESTEKIVGRSSEKIETVAKRSSEKIETVAKRSSEKIGTVAKRSSEKRETVAKISSKKMETIAKRISEKTEPGTESSSEESNDSSEEEIFKESIGLEMTLPENIIYMGVPQPALFDPERRGFSTEGVFIEDFDEEQKRISIETDRFGIFGLFQKRYNNFPYKNWYLKAGKTVELSLVGQFLTLRIEISDEGCRLDSIRPGEIALPHLLESQNGGNYLQQHGSTLLRIRLFEEQMEPRIATGEHRNELSKSYSTPKCKTEDSLVLVRPDRVIRLKYGEEEESFSDEPVDGQLFSGTLFHLVLNGAPQTSERFITESCCIENVRLLLQKCGLVNCG</sequence>
<feature type="compositionally biased region" description="Acidic residues" evidence="1">
    <location>
        <begin position="261"/>
        <end position="272"/>
    </location>
</feature>
<dbReference type="PANTHER" id="PTHR20929">
    <property type="entry name" value="LUNG ADENOMA SUSCEPTIBILITY 1-RELATED"/>
    <property type="match status" value="1"/>
</dbReference>
<feature type="domain" description="CASC1 C-terminal" evidence="2">
    <location>
        <begin position="307"/>
        <end position="355"/>
    </location>
</feature>
<dbReference type="OrthoDB" id="297923at2759"/>
<keyword evidence="4" id="KW-1185">Reference proteome</keyword>
<accession>A0A8X6WSI8</accession>
<comment type="caution">
    <text evidence="3">The sequence shown here is derived from an EMBL/GenBank/DDBJ whole genome shotgun (WGS) entry which is preliminary data.</text>
</comment>
<name>A0A8X6WSI8_9ARAC</name>